<dbReference type="Gene3D" id="1.10.443.10">
    <property type="entry name" value="Intergrase catalytic core"/>
    <property type="match status" value="1"/>
</dbReference>
<dbReference type="GO" id="GO:0015074">
    <property type="term" value="P:DNA integration"/>
    <property type="evidence" value="ECO:0007669"/>
    <property type="project" value="InterPro"/>
</dbReference>
<protein>
    <submittedName>
        <fullName evidence="1">Uncharacterized protein</fullName>
    </submittedName>
</protein>
<dbReference type="PATRIC" id="fig|161896.4.peg.66"/>
<dbReference type="SUPFAM" id="SSF56349">
    <property type="entry name" value="DNA breaking-rejoining enzymes"/>
    <property type="match status" value="1"/>
</dbReference>
<dbReference type="AlphaFoldDB" id="A0A0F6QUZ5"/>
<dbReference type="STRING" id="161896.UL81_00335"/>
<dbReference type="GO" id="GO:0006310">
    <property type="term" value="P:DNA recombination"/>
    <property type="evidence" value="ECO:0007669"/>
    <property type="project" value="InterPro"/>
</dbReference>
<dbReference type="EMBL" id="CP011311">
    <property type="protein sequence ID" value="AKE38060.1"/>
    <property type="molecule type" value="Genomic_DNA"/>
</dbReference>
<proteinExistence type="predicted"/>
<dbReference type="KEGG" id="ccj:UL81_00335"/>
<evidence type="ECO:0000313" key="2">
    <source>
        <dbReference type="Proteomes" id="UP000033566"/>
    </source>
</evidence>
<keyword evidence="2" id="KW-1185">Reference proteome</keyword>
<dbReference type="InterPro" id="IPR013762">
    <property type="entry name" value="Integrase-like_cat_sf"/>
</dbReference>
<dbReference type="Proteomes" id="UP000033566">
    <property type="component" value="Chromosome"/>
</dbReference>
<accession>A0A0F6QUZ5</accession>
<evidence type="ECO:0000313" key="1">
    <source>
        <dbReference type="EMBL" id="AKE38060.1"/>
    </source>
</evidence>
<dbReference type="GO" id="GO:0003677">
    <property type="term" value="F:DNA binding"/>
    <property type="evidence" value="ECO:0007669"/>
    <property type="project" value="InterPro"/>
</dbReference>
<dbReference type="HOGENOM" id="CLU_762305_0_0_11"/>
<organism evidence="1 2">
    <name type="scientific">Corynebacterium camporealensis</name>
    <dbReference type="NCBI Taxonomy" id="161896"/>
    <lineage>
        <taxon>Bacteria</taxon>
        <taxon>Bacillati</taxon>
        <taxon>Actinomycetota</taxon>
        <taxon>Actinomycetes</taxon>
        <taxon>Mycobacteriales</taxon>
        <taxon>Corynebacteriaceae</taxon>
        <taxon>Corynebacterium</taxon>
    </lineage>
</organism>
<gene>
    <name evidence="1" type="ORF">UL81_00335</name>
</gene>
<dbReference type="InterPro" id="IPR011010">
    <property type="entry name" value="DNA_brk_join_enz"/>
</dbReference>
<sequence>MGRFTALAAAPAVVEKSKHRNTPAVAAIGQASPSRVRRLTRRTLPDTDRYLRLKELGIQRPAGPLRSDAIDRAALVQAHTRAIDEVADAKATRVVARYLYDEAIVFGSVDEERALTRPAVDKWLFRDDVFSRRSQRTYRTILYAAGRTLYPHEFPEPHRQRGPRRKAVPAARLSLETELYAIAPNLRPTLRAQLLTILDLTTGAGLSSQEIRQLRGSDISPLELAERTVVQIAVRKKGVISRVVPVVCPVRGHRLLTRAREVGQGYVFPIVGETMPRNAICHVAEELVEQGFPGFNAAALRNRWVVKLASDPGVPAAMLMKMAGIADLRVCMIWKRICPSFRRKTRQKPCCTVRRWTADDRCDAGAEGDDLAGLCGQLRGCD</sequence>
<reference evidence="1 2" key="1">
    <citation type="journal article" date="2015" name="Genome Announc.">
        <title>Complete Genome Sequence of Corynebacterium camporealensis DSM 44610, Isolated from the Milk of a Manchega Sheep with Subclinical Mastitis.</title>
        <authorList>
            <person name="Ruckert C."/>
            <person name="Albersmeier A."/>
            <person name="Winkler A."/>
            <person name="Tauch A."/>
        </authorList>
    </citation>
    <scope>NUCLEOTIDE SEQUENCE [LARGE SCALE GENOMIC DNA]</scope>
    <source>
        <strain evidence="1 2">DSM 44610</strain>
    </source>
</reference>
<name>A0A0F6QUZ5_9CORY</name>